<dbReference type="RefSeq" id="WP_121896173.1">
    <property type="nucleotide sequence ID" value="NZ_RCNT01000001.1"/>
</dbReference>
<accession>A0A3L9Y441</accession>
<dbReference type="AlphaFoldDB" id="A0A3L9Y441"/>
<evidence type="ECO:0000313" key="2">
    <source>
        <dbReference type="EMBL" id="RMA43581.1"/>
    </source>
</evidence>
<keyword evidence="2" id="KW-0436">Ligase</keyword>
<sequence length="74" mass="8368">MSTHARVALLVIAVLVIGAHVAMWRSDMPRDVAFRFTVINAIAWAVVLGPVFLVARWLNAVERRNAERERGEDR</sequence>
<feature type="transmembrane region" description="Helical" evidence="1">
    <location>
        <begin position="36"/>
        <end position="58"/>
    </location>
</feature>
<name>A0A3L9Y441_9RHOB</name>
<evidence type="ECO:0000313" key="3">
    <source>
        <dbReference type="Proteomes" id="UP000281343"/>
    </source>
</evidence>
<proteinExistence type="predicted"/>
<dbReference type="GO" id="GO:0004812">
    <property type="term" value="F:aminoacyl-tRNA ligase activity"/>
    <property type="evidence" value="ECO:0007669"/>
    <property type="project" value="UniProtKB-KW"/>
</dbReference>
<protein>
    <submittedName>
        <fullName evidence="2">Phenylalanyl-tRNA synthetase subunit beta</fullName>
    </submittedName>
</protein>
<comment type="caution">
    <text evidence="2">The sequence shown here is derived from an EMBL/GenBank/DDBJ whole genome shotgun (WGS) entry which is preliminary data.</text>
</comment>
<dbReference type="OrthoDB" id="7875775at2"/>
<evidence type="ECO:0000256" key="1">
    <source>
        <dbReference type="SAM" id="Phobius"/>
    </source>
</evidence>
<keyword evidence="1" id="KW-0812">Transmembrane</keyword>
<keyword evidence="3" id="KW-1185">Reference proteome</keyword>
<dbReference type="Proteomes" id="UP000281343">
    <property type="component" value="Unassembled WGS sequence"/>
</dbReference>
<feature type="transmembrane region" description="Helical" evidence="1">
    <location>
        <begin position="7"/>
        <end position="24"/>
    </location>
</feature>
<keyword evidence="2" id="KW-0030">Aminoacyl-tRNA synthetase</keyword>
<organism evidence="2 3">
    <name type="scientific">Rhodophyticola porphyridii</name>
    <dbReference type="NCBI Taxonomy" id="1852017"/>
    <lineage>
        <taxon>Bacteria</taxon>
        <taxon>Pseudomonadati</taxon>
        <taxon>Pseudomonadota</taxon>
        <taxon>Alphaproteobacteria</taxon>
        <taxon>Rhodobacterales</taxon>
        <taxon>Roseobacteraceae</taxon>
        <taxon>Rhodophyticola</taxon>
    </lineage>
</organism>
<reference evidence="2 3" key="1">
    <citation type="submission" date="2018-10" db="EMBL/GenBank/DDBJ databases">
        <authorList>
            <person name="Jung H.S."/>
            <person name="Jeon C.O."/>
        </authorList>
    </citation>
    <scope>NUCLEOTIDE SEQUENCE [LARGE SCALE GENOMIC DNA]</scope>
    <source>
        <strain evidence="2 3">MA-7-27</strain>
    </source>
</reference>
<keyword evidence="1" id="KW-1133">Transmembrane helix</keyword>
<keyword evidence="1" id="KW-0472">Membrane</keyword>
<dbReference type="EMBL" id="RCNT01000001">
    <property type="protein sequence ID" value="RMA43581.1"/>
    <property type="molecule type" value="Genomic_DNA"/>
</dbReference>
<gene>
    <name evidence="2" type="ORF">D9R08_01170</name>
</gene>